<dbReference type="CDD" id="cd24032">
    <property type="entry name" value="ASKHA_NBD_TsaB"/>
    <property type="match status" value="1"/>
</dbReference>
<keyword evidence="3" id="KW-1185">Reference proteome</keyword>
<dbReference type="InterPro" id="IPR043129">
    <property type="entry name" value="ATPase_NBD"/>
</dbReference>
<name>A0A840WSM4_9RHOB</name>
<protein>
    <submittedName>
        <fullName evidence="2">tRNA threonylcarbamoyl adenosine modification protein YeaZ</fullName>
    </submittedName>
</protein>
<evidence type="ECO:0000313" key="2">
    <source>
        <dbReference type="EMBL" id="MBB5514210.1"/>
    </source>
</evidence>
<evidence type="ECO:0000259" key="1">
    <source>
        <dbReference type="Pfam" id="PF00814"/>
    </source>
</evidence>
<proteinExistence type="predicted"/>
<dbReference type="PANTHER" id="PTHR11735">
    <property type="entry name" value="TRNA N6-ADENOSINE THREONYLCARBAMOYLTRANSFERASE"/>
    <property type="match status" value="1"/>
</dbReference>
<dbReference type="GO" id="GO:0002949">
    <property type="term" value="P:tRNA threonylcarbamoyladenosine modification"/>
    <property type="evidence" value="ECO:0007669"/>
    <property type="project" value="InterPro"/>
</dbReference>
<dbReference type="Pfam" id="PF00814">
    <property type="entry name" value="TsaD"/>
    <property type="match status" value="1"/>
</dbReference>
<dbReference type="Proteomes" id="UP000553766">
    <property type="component" value="Unassembled WGS sequence"/>
</dbReference>
<dbReference type="PANTHER" id="PTHR11735:SF11">
    <property type="entry name" value="TRNA THREONYLCARBAMOYLADENOSINE BIOSYNTHESIS PROTEIN TSAB"/>
    <property type="match status" value="1"/>
</dbReference>
<gene>
    <name evidence="2" type="ORF">FHS89_000208</name>
</gene>
<dbReference type="Gene3D" id="3.30.420.40">
    <property type="match status" value="1"/>
</dbReference>
<dbReference type="InterPro" id="IPR000905">
    <property type="entry name" value="Gcp-like_dom"/>
</dbReference>
<organism evidence="2 3">
    <name type="scientific">Rubricella aquisinus</name>
    <dbReference type="NCBI Taxonomy" id="2028108"/>
    <lineage>
        <taxon>Bacteria</taxon>
        <taxon>Pseudomonadati</taxon>
        <taxon>Pseudomonadota</taxon>
        <taxon>Alphaproteobacteria</taxon>
        <taxon>Rhodobacterales</taxon>
        <taxon>Paracoccaceae</taxon>
        <taxon>Rubricella</taxon>
    </lineage>
</organism>
<dbReference type="AlphaFoldDB" id="A0A840WSM4"/>
<dbReference type="EMBL" id="JACIJS010000001">
    <property type="protein sequence ID" value="MBB5514210.1"/>
    <property type="molecule type" value="Genomic_DNA"/>
</dbReference>
<reference evidence="2 3" key="1">
    <citation type="submission" date="2020-08" db="EMBL/GenBank/DDBJ databases">
        <title>Genomic Encyclopedia of Type Strains, Phase IV (KMG-IV): sequencing the most valuable type-strain genomes for metagenomic binning, comparative biology and taxonomic classification.</title>
        <authorList>
            <person name="Goeker M."/>
        </authorList>
    </citation>
    <scope>NUCLEOTIDE SEQUENCE [LARGE SCALE GENOMIC DNA]</scope>
    <source>
        <strain evidence="2 3">DSM 103377</strain>
    </source>
</reference>
<feature type="domain" description="Gcp-like" evidence="1">
    <location>
        <begin position="31"/>
        <end position="121"/>
    </location>
</feature>
<dbReference type="InterPro" id="IPR022496">
    <property type="entry name" value="T6A_TsaB"/>
</dbReference>
<comment type="caution">
    <text evidence="2">The sequence shown here is derived from an EMBL/GenBank/DDBJ whole genome shotgun (WGS) entry which is preliminary data.</text>
</comment>
<dbReference type="RefSeq" id="WP_184007581.1">
    <property type="nucleotide sequence ID" value="NZ_JACIJS010000001.1"/>
</dbReference>
<dbReference type="NCBIfam" id="TIGR03725">
    <property type="entry name" value="T6A_YeaZ"/>
    <property type="match status" value="1"/>
</dbReference>
<dbReference type="GO" id="GO:0005829">
    <property type="term" value="C:cytosol"/>
    <property type="evidence" value="ECO:0007669"/>
    <property type="project" value="TreeGrafter"/>
</dbReference>
<accession>A0A840WSM4</accession>
<sequence length="205" mass="20968">MILAFDTSGPYCAAALLAGDEVRAHRHDDMARGQAEHLLPMLDEVLAAGGVAYSDLTALAVCTGPGNFTGIRISVAAARGLGMALGVPVAGVSMLEALAHNVPGEVLVTLDARRGAIYAQGFRDGVAVAAPELTDQDSLDLSPGVTVLGFAAPDGPRVTIAPTDVFARIAATRIADGAPIPRPAPLYIRPADAALPSEAPPRMLD</sequence>
<dbReference type="SUPFAM" id="SSF53067">
    <property type="entry name" value="Actin-like ATPase domain"/>
    <property type="match status" value="1"/>
</dbReference>
<evidence type="ECO:0000313" key="3">
    <source>
        <dbReference type="Proteomes" id="UP000553766"/>
    </source>
</evidence>